<comment type="similarity">
    <text evidence="2 10">Belongs to the type IA topoisomerase family.</text>
</comment>
<dbReference type="GO" id="GO:0006265">
    <property type="term" value="P:DNA topological change"/>
    <property type="evidence" value="ECO:0007669"/>
    <property type="project" value="UniProtKB-UniRule"/>
</dbReference>
<dbReference type="InterPro" id="IPR005733">
    <property type="entry name" value="TopoI_bac-type"/>
</dbReference>
<feature type="site" description="Interaction with DNA" evidence="10">
    <location>
        <position position="155"/>
    </location>
</feature>
<keyword evidence="14" id="KW-1185">Reference proteome</keyword>
<sequence length="763" mass="85157">MSQSLIIVESPAKARTLQKYLGKNFTVKASVGHIIDLPVKTLGVDVANDFAPQYVTIRGKGKIISDLKSAAEKADTIYLAPDPDREGEAIAHHIAEILKSTRKPIHRVLFHELTKKAILAAIEQATEVNQQRFEAQQTRRILDRLVGYQISPLLWDKVRRGLSAGRVQSVAVRMVCEREQAIEAFVSEEYWSIHTTLEGKTPPPFVAQLDQAYGKKIDLKKNKIGTDAEAQAIVEAVGNASFLVEGLEKKKKKRNPSPPFITSTMQMDANRKLRFSAKKTMTLAQRLYEGIELGAEGPTGLITYMRTDSTRISNEALDEARAYITEAYGEQFLPAKANIFKTSKSAQDAHEAIRPTDVRNTPEKLAPFLEKDMLSLYSLIWKRFVACQMAPAEYDQTTITMVAAQDFIFKTVGSIMRFQGFMALYEEAVDESATSDGTESNDATLPDLKKGDTVSLLSIEPKQHFTQPPPRYTEATLVKALEENGVGRPSTYASILSTIQDKEYALLAQRKFMPTDLGKLVNELLVAHFPDILDIEFTASMEEKLDEVEAGNSQWLKVLQDFYGPFSKTLDAAKEEMKSIKKTAIPTDLPCPLCDGKMVIKWGKNGEFLACEKYPDCKHTQDFTRNDEGKIVPVEREQPADSGELCEKCGKPMVFKNGRYGKFLACSGYPACKNIRATSTGVPCPEEGCTGELIQKISKRGKVFYSCNRYPQCALALWDKPVNEVCPQCGSVYLLERETKKSGRQLHCPNKECGYTKKIGEEE</sequence>
<dbReference type="HAMAP" id="MF_00952">
    <property type="entry name" value="Topoisom_1_prok"/>
    <property type="match status" value="1"/>
</dbReference>
<dbReference type="Pfam" id="PF01131">
    <property type="entry name" value="Topoisom_bac"/>
    <property type="match status" value="1"/>
</dbReference>
<dbReference type="PANTHER" id="PTHR42785">
    <property type="entry name" value="DNA TOPOISOMERASE, TYPE IA, CORE"/>
    <property type="match status" value="1"/>
</dbReference>
<comment type="subunit">
    <text evidence="10">Monomer.</text>
</comment>
<keyword evidence="7 10" id="KW-0799">Topoisomerase</keyword>
<dbReference type="PROSITE" id="PS00396">
    <property type="entry name" value="TOPO_IA_1"/>
    <property type="match status" value="1"/>
</dbReference>
<dbReference type="SUPFAM" id="SSF57783">
    <property type="entry name" value="Zinc beta-ribbon"/>
    <property type="match status" value="2"/>
</dbReference>
<dbReference type="InterPro" id="IPR013824">
    <property type="entry name" value="Topo_IA_cen_sub1"/>
</dbReference>
<comment type="catalytic activity">
    <reaction evidence="1 10">
        <text>ATP-independent breakage of single-stranded DNA, followed by passage and rejoining.</text>
        <dbReference type="EC" id="5.6.2.1"/>
    </reaction>
</comment>
<evidence type="ECO:0000256" key="3">
    <source>
        <dbReference type="ARBA" id="ARBA00022723"/>
    </source>
</evidence>
<dbReference type="GO" id="GO:0008270">
    <property type="term" value="F:zinc ion binding"/>
    <property type="evidence" value="ECO:0007669"/>
    <property type="project" value="UniProtKB-KW"/>
</dbReference>
<name>A0A9X4MD01_9BACT</name>
<evidence type="ECO:0000256" key="8">
    <source>
        <dbReference type="ARBA" id="ARBA00023125"/>
    </source>
</evidence>
<keyword evidence="6" id="KW-0460">Magnesium</keyword>
<gene>
    <name evidence="10 13" type="primary">topA</name>
    <name evidence="13" type="ORF">OLX77_04135</name>
</gene>
<dbReference type="PROSITE" id="PS52039">
    <property type="entry name" value="TOPO_IA_2"/>
    <property type="match status" value="1"/>
</dbReference>
<evidence type="ECO:0000259" key="12">
    <source>
        <dbReference type="PROSITE" id="PS52039"/>
    </source>
</evidence>
<evidence type="ECO:0000256" key="1">
    <source>
        <dbReference type="ARBA" id="ARBA00000213"/>
    </source>
</evidence>
<evidence type="ECO:0000256" key="6">
    <source>
        <dbReference type="ARBA" id="ARBA00022842"/>
    </source>
</evidence>
<dbReference type="SMART" id="SM00437">
    <property type="entry name" value="TOP1Ac"/>
    <property type="match status" value="1"/>
</dbReference>
<protein>
    <recommendedName>
        <fullName evidence="10">DNA topoisomerase 1</fullName>
        <ecNumber evidence="10">5.6.2.1</ecNumber>
    </recommendedName>
    <alternativeName>
        <fullName evidence="10">DNA topoisomerase I</fullName>
    </alternativeName>
</protein>
<dbReference type="Gene3D" id="3.40.50.140">
    <property type="match status" value="1"/>
</dbReference>
<feature type="domain" description="Topo IA-type catalytic" evidence="12">
    <location>
        <begin position="129"/>
        <end position="570"/>
    </location>
</feature>
<evidence type="ECO:0000256" key="5">
    <source>
        <dbReference type="ARBA" id="ARBA00022833"/>
    </source>
</evidence>
<dbReference type="Gene3D" id="1.10.290.10">
    <property type="entry name" value="Topoisomerase I, domain 4"/>
    <property type="match status" value="1"/>
</dbReference>
<dbReference type="Gene3D" id="2.70.20.10">
    <property type="entry name" value="Topoisomerase I, domain 3"/>
    <property type="match status" value="1"/>
</dbReference>
<feature type="domain" description="Toprim" evidence="11">
    <location>
        <begin position="3"/>
        <end position="113"/>
    </location>
</feature>
<evidence type="ECO:0000313" key="14">
    <source>
        <dbReference type="Proteomes" id="UP001154240"/>
    </source>
</evidence>
<keyword evidence="4" id="KW-0863">Zinc-finger</keyword>
<feature type="active site" description="O-(5'-phospho-DNA)-tyrosine intermediate" evidence="10">
    <location>
        <position position="304"/>
    </location>
</feature>
<evidence type="ECO:0000313" key="13">
    <source>
        <dbReference type="EMBL" id="MDG4475349.1"/>
    </source>
</evidence>
<dbReference type="InterPro" id="IPR013826">
    <property type="entry name" value="Topo_IA_cen_sub3"/>
</dbReference>
<dbReference type="EMBL" id="JAPHEH010000001">
    <property type="protein sequence ID" value="MDG4475349.1"/>
    <property type="molecule type" value="Genomic_DNA"/>
</dbReference>
<accession>A0A9X4MD01</accession>
<keyword evidence="5" id="KW-0862">Zinc</keyword>
<feature type="site" description="Interaction with DNA" evidence="10">
    <location>
        <position position="140"/>
    </location>
</feature>
<dbReference type="GO" id="GO:0003677">
    <property type="term" value="F:DNA binding"/>
    <property type="evidence" value="ECO:0007669"/>
    <property type="project" value="UniProtKB-KW"/>
</dbReference>
<keyword evidence="8 10" id="KW-0238">DNA-binding</keyword>
<feature type="site" description="Interaction with DNA" evidence="10">
    <location>
        <position position="306"/>
    </location>
</feature>
<keyword evidence="3" id="KW-0479">Metal-binding</keyword>
<dbReference type="PROSITE" id="PS50880">
    <property type="entry name" value="TOPRIM"/>
    <property type="match status" value="1"/>
</dbReference>
<dbReference type="SMART" id="SM00436">
    <property type="entry name" value="TOP1Bc"/>
    <property type="match status" value="1"/>
</dbReference>
<dbReference type="Pfam" id="PF01396">
    <property type="entry name" value="Zn_ribbon_Top1"/>
    <property type="match status" value="4"/>
</dbReference>
<feature type="region of interest" description="Interaction with DNA" evidence="10">
    <location>
        <begin position="163"/>
        <end position="168"/>
    </location>
</feature>
<feature type="site" description="Interaction with DNA" evidence="10">
    <location>
        <position position="139"/>
    </location>
</feature>
<evidence type="ECO:0000259" key="11">
    <source>
        <dbReference type="PROSITE" id="PS50880"/>
    </source>
</evidence>
<dbReference type="GO" id="GO:0003917">
    <property type="term" value="F:DNA topoisomerase type I (single strand cut, ATP-independent) activity"/>
    <property type="evidence" value="ECO:0007669"/>
    <property type="project" value="UniProtKB-UniRule"/>
</dbReference>
<keyword evidence="9 10" id="KW-0413">Isomerase</keyword>
<evidence type="ECO:0000256" key="10">
    <source>
        <dbReference type="HAMAP-Rule" id="MF_00952"/>
    </source>
</evidence>
<dbReference type="Gene3D" id="3.30.65.10">
    <property type="entry name" value="Bacterial Topoisomerase I, domain 1"/>
    <property type="match status" value="2"/>
</dbReference>
<dbReference type="EC" id="5.6.2.1" evidence="10"/>
<dbReference type="InterPro" id="IPR003602">
    <property type="entry name" value="Topo_IA_DNA-bd_dom"/>
</dbReference>
<dbReference type="InterPro" id="IPR034149">
    <property type="entry name" value="TOPRIM_TopoI"/>
</dbReference>
<proteinExistence type="inferred from homology"/>
<dbReference type="SUPFAM" id="SSF56712">
    <property type="entry name" value="Prokaryotic type I DNA topoisomerase"/>
    <property type="match status" value="1"/>
</dbReference>
<reference evidence="13" key="2">
    <citation type="submission" date="2022-10" db="EMBL/GenBank/DDBJ databases">
        <authorList>
            <person name="Aronson H.S."/>
        </authorList>
    </citation>
    <scope>NUCLEOTIDE SEQUENCE</scope>
    <source>
        <strain evidence="13">RS19-109</strain>
    </source>
</reference>
<dbReference type="SMART" id="SM00493">
    <property type="entry name" value="TOPRIM"/>
    <property type="match status" value="1"/>
</dbReference>
<evidence type="ECO:0000256" key="4">
    <source>
        <dbReference type="ARBA" id="ARBA00022771"/>
    </source>
</evidence>
<dbReference type="NCBIfam" id="TIGR01051">
    <property type="entry name" value="topA_bact"/>
    <property type="match status" value="1"/>
</dbReference>
<dbReference type="Proteomes" id="UP001154240">
    <property type="component" value="Unassembled WGS sequence"/>
</dbReference>
<reference evidence="13" key="1">
    <citation type="journal article" date="2022" name="bioRxiv">
        <title>Thiovibrio frasassiensisgen. nov., sp. nov., an autotrophic, elemental sulfur disproportionating bacterium isolated from sulfidic karst sediment, and proposal of Thiovibrionaceae fam. nov.</title>
        <authorList>
            <person name="Aronson H."/>
            <person name="Thomas C."/>
            <person name="Bhattacharyya M."/>
            <person name="Eckstein S."/>
            <person name="Jensen S."/>
            <person name="Barco R."/>
            <person name="Macalady J."/>
            <person name="Amend J."/>
        </authorList>
    </citation>
    <scope>NUCLEOTIDE SEQUENCE</scope>
    <source>
        <strain evidence="13">RS19-109</strain>
    </source>
</reference>
<dbReference type="Gene3D" id="1.10.460.10">
    <property type="entry name" value="Topoisomerase I, domain 2"/>
    <property type="match status" value="1"/>
</dbReference>
<feature type="site" description="Interaction with DNA" evidence="10">
    <location>
        <position position="148"/>
    </location>
</feature>
<dbReference type="InterPro" id="IPR006171">
    <property type="entry name" value="TOPRIM_dom"/>
</dbReference>
<dbReference type="PRINTS" id="PR00417">
    <property type="entry name" value="PRTPISMRASEI"/>
</dbReference>
<comment type="caution">
    <text evidence="13">The sequence shown here is derived from an EMBL/GenBank/DDBJ whole genome shotgun (WGS) entry which is preliminary data.</text>
</comment>
<dbReference type="RefSeq" id="WP_307632323.1">
    <property type="nucleotide sequence ID" value="NZ_JAPHEH010000001.1"/>
</dbReference>
<organism evidence="13 14">
    <name type="scientific">Thiovibrio frasassiensis</name>
    <dbReference type="NCBI Taxonomy" id="2984131"/>
    <lineage>
        <taxon>Bacteria</taxon>
        <taxon>Pseudomonadati</taxon>
        <taxon>Thermodesulfobacteriota</taxon>
        <taxon>Desulfobulbia</taxon>
        <taxon>Desulfobulbales</taxon>
        <taxon>Thiovibrionaceae</taxon>
        <taxon>Thiovibrio</taxon>
    </lineage>
</organism>
<dbReference type="InterPro" id="IPR023405">
    <property type="entry name" value="Topo_IA_core_domain"/>
</dbReference>
<dbReference type="InterPro" id="IPR003601">
    <property type="entry name" value="Topo_IA_2"/>
</dbReference>
<dbReference type="GO" id="GO:0005694">
    <property type="term" value="C:chromosome"/>
    <property type="evidence" value="ECO:0007669"/>
    <property type="project" value="InterPro"/>
</dbReference>
<feature type="site" description="Interaction with DNA" evidence="10">
    <location>
        <position position="33"/>
    </location>
</feature>
<dbReference type="InterPro" id="IPR013497">
    <property type="entry name" value="Topo_IA_cen"/>
</dbReference>
<dbReference type="InterPro" id="IPR028612">
    <property type="entry name" value="Topoisom_1_IA"/>
</dbReference>
<dbReference type="InterPro" id="IPR023406">
    <property type="entry name" value="Topo_IA_AS"/>
</dbReference>
<evidence type="ECO:0000256" key="7">
    <source>
        <dbReference type="ARBA" id="ARBA00023029"/>
    </source>
</evidence>
<dbReference type="InterPro" id="IPR013498">
    <property type="entry name" value="Topo_IA_Znf"/>
</dbReference>
<feature type="site" description="Interaction with DNA" evidence="10">
    <location>
        <position position="143"/>
    </location>
</feature>
<dbReference type="PANTHER" id="PTHR42785:SF1">
    <property type="entry name" value="DNA TOPOISOMERASE"/>
    <property type="match status" value="1"/>
</dbReference>
<evidence type="ECO:0000256" key="2">
    <source>
        <dbReference type="ARBA" id="ARBA00009446"/>
    </source>
</evidence>
<evidence type="ECO:0000256" key="9">
    <source>
        <dbReference type="ARBA" id="ARBA00023235"/>
    </source>
</evidence>
<dbReference type="AlphaFoldDB" id="A0A9X4MD01"/>
<dbReference type="InterPro" id="IPR013825">
    <property type="entry name" value="Topo_IA_cen_sub2"/>
</dbReference>
<dbReference type="Pfam" id="PF01751">
    <property type="entry name" value="Toprim"/>
    <property type="match status" value="1"/>
</dbReference>
<comment type="function">
    <text evidence="10">Releases the supercoiling and torsional tension of DNA, which is introduced during the DNA replication and transcription, by transiently cleaving and rejoining one strand of the DNA duplex. Introduces a single-strand break via transesterification at a target site in duplex DNA. The scissile phosphodiester is attacked by the catalytic tyrosine of the enzyme, resulting in the formation of a DNA-(5'-phosphotyrosyl)-enzyme intermediate and the expulsion of a 3'-OH DNA strand. The free DNA strand then undergoes passage around the unbroken strand, thus removing DNA supercoils. Finally, in the religation step, the DNA 3'-OH attacks the covalent intermediate to expel the active-site tyrosine and restore the DNA phosphodiester backbone.</text>
</comment>
<dbReference type="CDD" id="cd00186">
    <property type="entry name" value="TOP1Ac"/>
    <property type="match status" value="1"/>
</dbReference>
<dbReference type="InterPro" id="IPR000380">
    <property type="entry name" value="Topo_IA"/>
</dbReference>
<dbReference type="CDD" id="cd03363">
    <property type="entry name" value="TOPRIM_TopoIA_TopoI"/>
    <property type="match status" value="1"/>
</dbReference>
<comment type="caution">
    <text evidence="10">Lacks conserved residue(s) required for the propagation of feature annotation.</text>
</comment>